<accession>A0A2N6KK40</accession>
<protein>
    <recommendedName>
        <fullName evidence="3">CopG family transcriptional regulator</fullName>
    </recommendedName>
</protein>
<organism evidence="1 2">
    <name type="scientific">Fischerella thermalis CCMEE 5268</name>
    <dbReference type="NCBI Taxonomy" id="2019662"/>
    <lineage>
        <taxon>Bacteria</taxon>
        <taxon>Bacillati</taxon>
        <taxon>Cyanobacteriota</taxon>
        <taxon>Cyanophyceae</taxon>
        <taxon>Nostocales</taxon>
        <taxon>Hapalosiphonaceae</taxon>
        <taxon>Fischerella</taxon>
    </lineage>
</organism>
<name>A0A2N6KK40_9CYAN</name>
<sequence>METESVHIQVTMPGTNAPRMIRIDFSVPEALYQEALELAEAEGWKPAELHRIFWEKGFAVHAEGSNKRLVNKHLRERIKKQLEE</sequence>
<proteinExistence type="predicted"/>
<comment type="caution">
    <text evidence="1">The sequence shown here is derived from an EMBL/GenBank/DDBJ whole genome shotgun (WGS) entry which is preliminary data.</text>
</comment>
<dbReference type="RefSeq" id="WP_102171719.1">
    <property type="nucleotide sequence ID" value="NZ_NMQA01000053.1"/>
</dbReference>
<evidence type="ECO:0008006" key="3">
    <source>
        <dbReference type="Google" id="ProtNLM"/>
    </source>
</evidence>
<gene>
    <name evidence="1" type="ORF">CEN50_04995</name>
</gene>
<reference evidence="1 2" key="1">
    <citation type="submission" date="2017-07" db="EMBL/GenBank/DDBJ databases">
        <title>Genomes of Fischerella (Mastigocladus) sp. strains.</title>
        <authorList>
            <person name="Miller S.R."/>
        </authorList>
    </citation>
    <scope>NUCLEOTIDE SEQUENCE [LARGE SCALE GENOMIC DNA]</scope>
    <source>
        <strain evidence="1 2">CCMEE 5268</strain>
    </source>
</reference>
<dbReference type="AlphaFoldDB" id="A0A2N6KK40"/>
<dbReference type="EMBL" id="NMQA01000053">
    <property type="protein sequence ID" value="PMB00006.1"/>
    <property type="molecule type" value="Genomic_DNA"/>
</dbReference>
<evidence type="ECO:0000313" key="1">
    <source>
        <dbReference type="EMBL" id="PMB00006.1"/>
    </source>
</evidence>
<evidence type="ECO:0000313" key="2">
    <source>
        <dbReference type="Proteomes" id="UP000235025"/>
    </source>
</evidence>
<dbReference type="Proteomes" id="UP000235025">
    <property type="component" value="Unassembled WGS sequence"/>
</dbReference>